<evidence type="ECO:0000256" key="2">
    <source>
        <dbReference type="ARBA" id="ARBA00022723"/>
    </source>
</evidence>
<dbReference type="Gene3D" id="3.90.1590.10">
    <property type="entry name" value="glutathione-dependent formaldehyde- activating enzyme (gfa)"/>
    <property type="match status" value="1"/>
</dbReference>
<dbReference type="GO" id="GO:0016846">
    <property type="term" value="F:carbon-sulfur lyase activity"/>
    <property type="evidence" value="ECO:0007669"/>
    <property type="project" value="InterPro"/>
</dbReference>
<dbReference type="InterPro" id="IPR011057">
    <property type="entry name" value="Mss4-like_sf"/>
</dbReference>
<name>A0A4R6XTR9_9GAMM</name>
<keyword evidence="2" id="KW-0479">Metal-binding</keyword>
<dbReference type="EMBL" id="SNZB01000001">
    <property type="protein sequence ID" value="TDR23365.1"/>
    <property type="molecule type" value="Genomic_DNA"/>
</dbReference>
<comment type="similarity">
    <text evidence="1">Belongs to the Gfa family.</text>
</comment>
<dbReference type="AlphaFoldDB" id="A0A4R6XTR9"/>
<dbReference type="Pfam" id="PF04828">
    <property type="entry name" value="GFA"/>
    <property type="match status" value="1"/>
</dbReference>
<protein>
    <recommendedName>
        <fullName evidence="5">CENP-V/GFA domain-containing protein</fullName>
    </recommendedName>
</protein>
<accession>A0A4R6XTR9</accession>
<dbReference type="GO" id="GO:0046872">
    <property type="term" value="F:metal ion binding"/>
    <property type="evidence" value="ECO:0007669"/>
    <property type="project" value="UniProtKB-KW"/>
</dbReference>
<dbReference type="PANTHER" id="PTHR33337">
    <property type="entry name" value="GFA DOMAIN-CONTAINING PROTEIN"/>
    <property type="match status" value="1"/>
</dbReference>
<evidence type="ECO:0000256" key="3">
    <source>
        <dbReference type="ARBA" id="ARBA00022833"/>
    </source>
</evidence>
<dbReference type="RefSeq" id="WP_099017986.1">
    <property type="nucleotide sequence ID" value="NZ_NIHB01000001.1"/>
</dbReference>
<dbReference type="InterPro" id="IPR006913">
    <property type="entry name" value="CENP-V/GFA"/>
</dbReference>
<evidence type="ECO:0000256" key="4">
    <source>
        <dbReference type="ARBA" id="ARBA00023239"/>
    </source>
</evidence>
<sequence>MNNYHFKCACEQTAFNVLGQPQFRMLCHCTICQKFNAAPRADILVYKMSQVTMPADGVVSFSTFKRPPNVQRGKCVQCGQAAIEVFNMPLMPKLVLVPVGMVDRSAEIPEPKAHMFYDKRLADAQDDIPKHQGFIPSQWAFFKYLWFPKRS</sequence>
<evidence type="ECO:0000256" key="1">
    <source>
        <dbReference type="ARBA" id="ARBA00005495"/>
    </source>
</evidence>
<dbReference type="SUPFAM" id="SSF51316">
    <property type="entry name" value="Mss4-like"/>
    <property type="match status" value="1"/>
</dbReference>
<comment type="caution">
    <text evidence="6">The sequence shown here is derived from an EMBL/GenBank/DDBJ whole genome shotgun (WGS) entry which is preliminary data.</text>
</comment>
<evidence type="ECO:0000313" key="6">
    <source>
        <dbReference type="EMBL" id="TDR23365.1"/>
    </source>
</evidence>
<keyword evidence="3" id="KW-0862">Zinc</keyword>
<keyword evidence="7" id="KW-1185">Reference proteome</keyword>
<proteinExistence type="inferred from homology"/>
<feature type="domain" description="CENP-V/GFA" evidence="5">
    <location>
        <begin position="4"/>
        <end position="118"/>
    </location>
</feature>
<gene>
    <name evidence="6" type="ORF">C8D91_0226</name>
</gene>
<organism evidence="6 7">
    <name type="scientific">Marinicella litoralis</name>
    <dbReference type="NCBI Taxonomy" id="644220"/>
    <lineage>
        <taxon>Bacteria</taxon>
        <taxon>Pseudomonadati</taxon>
        <taxon>Pseudomonadota</taxon>
        <taxon>Gammaproteobacteria</taxon>
        <taxon>Lysobacterales</taxon>
        <taxon>Marinicellaceae</taxon>
        <taxon>Marinicella</taxon>
    </lineage>
</organism>
<reference evidence="6 7" key="1">
    <citation type="submission" date="2019-03" db="EMBL/GenBank/DDBJ databases">
        <title>Genomic Encyclopedia of Type Strains, Phase IV (KMG-IV): sequencing the most valuable type-strain genomes for metagenomic binning, comparative biology and taxonomic classification.</title>
        <authorList>
            <person name="Goeker M."/>
        </authorList>
    </citation>
    <scope>NUCLEOTIDE SEQUENCE [LARGE SCALE GENOMIC DNA]</scope>
    <source>
        <strain evidence="6 7">DSM 25488</strain>
    </source>
</reference>
<evidence type="ECO:0000313" key="7">
    <source>
        <dbReference type="Proteomes" id="UP000295724"/>
    </source>
</evidence>
<evidence type="ECO:0000259" key="5">
    <source>
        <dbReference type="Pfam" id="PF04828"/>
    </source>
</evidence>
<dbReference type="PANTHER" id="PTHR33337:SF40">
    <property type="entry name" value="CENP-V_GFA DOMAIN-CONTAINING PROTEIN-RELATED"/>
    <property type="match status" value="1"/>
</dbReference>
<dbReference type="OrthoDB" id="9786619at2"/>
<dbReference type="Proteomes" id="UP000295724">
    <property type="component" value="Unassembled WGS sequence"/>
</dbReference>
<keyword evidence="4" id="KW-0456">Lyase</keyword>